<dbReference type="GO" id="GO:0015920">
    <property type="term" value="P:lipopolysaccharide transport"/>
    <property type="evidence" value="ECO:0007669"/>
    <property type="project" value="TreeGrafter"/>
</dbReference>
<accession>A0A679HRB8</accession>
<comment type="subcellular location">
    <subcellularLocation>
        <location evidence="6">Cell outer membrane</location>
        <topology evidence="6">Lipid-anchor</topology>
    </subcellularLocation>
</comment>
<organism evidence="8 9">
    <name type="scientific">Fluviibacter phosphoraccumulans</name>
    <dbReference type="NCBI Taxonomy" id="1751046"/>
    <lineage>
        <taxon>Bacteria</taxon>
        <taxon>Pseudomonadati</taxon>
        <taxon>Pseudomonadota</taxon>
        <taxon>Betaproteobacteria</taxon>
        <taxon>Rhodocyclales</taxon>
        <taxon>Fluviibacteraceae</taxon>
        <taxon>Fluviibacter</taxon>
    </lineage>
</organism>
<comment type="subunit">
    <text evidence="6">Component of the lipopolysaccharide transport and assembly complex. Interacts with LptD.</text>
</comment>
<sequence>MMRLPNFTALNRLLLSTLMVAIVVGCGFKLRGAISVDLPFKTVYVSGVPDTSPFSQVLKAQLRANGIGVVPEEYKDRAEVILRVLGDQQMKTVLAVNPTGLAREYRLNYRLGFKVDSGSGIELYPATTIDLSRDISFNPQTAQEVLSKEQEDAMLIRDMQNDAAIQVMQRLSTIRVPAGTVLTAPKKASATQGTKPAKTTPDVLTTPTGMQPLDGVGQ</sequence>
<protein>
    <recommendedName>
        <fullName evidence="6">LPS-assembly lipoprotein LptE</fullName>
    </recommendedName>
</protein>
<dbReference type="PROSITE" id="PS51257">
    <property type="entry name" value="PROKAR_LIPOPROTEIN"/>
    <property type="match status" value="1"/>
</dbReference>
<keyword evidence="4 6" id="KW-0998">Cell outer membrane</keyword>
<keyword evidence="5 6" id="KW-0449">Lipoprotein</keyword>
<dbReference type="RefSeq" id="WP_211149050.1">
    <property type="nucleotide sequence ID" value="NZ_AP019011.1"/>
</dbReference>
<evidence type="ECO:0000256" key="3">
    <source>
        <dbReference type="ARBA" id="ARBA00023139"/>
    </source>
</evidence>
<keyword evidence="1 6" id="KW-0732">Signal</keyword>
<dbReference type="GO" id="GO:1990351">
    <property type="term" value="C:transporter complex"/>
    <property type="evidence" value="ECO:0007669"/>
    <property type="project" value="TreeGrafter"/>
</dbReference>
<dbReference type="EMBL" id="AP022345">
    <property type="protein sequence ID" value="BBU68605.1"/>
    <property type="molecule type" value="Genomic_DNA"/>
</dbReference>
<evidence type="ECO:0000313" key="9">
    <source>
        <dbReference type="Proteomes" id="UP000463961"/>
    </source>
</evidence>
<dbReference type="GO" id="GO:0043165">
    <property type="term" value="P:Gram-negative-bacterium-type cell outer membrane assembly"/>
    <property type="evidence" value="ECO:0007669"/>
    <property type="project" value="UniProtKB-UniRule"/>
</dbReference>
<gene>
    <name evidence="6" type="primary">lptE</name>
    <name evidence="8" type="ORF">ICHIAU1_08880</name>
</gene>
<name>A0A679HRB8_9RHOO</name>
<comment type="function">
    <text evidence="6">Together with LptD, is involved in the assembly of lipopolysaccharide (LPS) at the surface of the outer membrane. Required for the proper assembly of LptD. Binds LPS and may serve as the LPS recognition site at the outer membrane.</text>
</comment>
<dbReference type="Gene3D" id="3.30.160.150">
    <property type="entry name" value="Lipoprotein like domain"/>
    <property type="match status" value="1"/>
</dbReference>
<dbReference type="Pfam" id="PF04390">
    <property type="entry name" value="LptE"/>
    <property type="match status" value="1"/>
</dbReference>
<proteinExistence type="inferred from homology"/>
<dbReference type="Proteomes" id="UP000463961">
    <property type="component" value="Chromosome"/>
</dbReference>
<dbReference type="PANTHER" id="PTHR38098:SF1">
    <property type="entry name" value="LPS-ASSEMBLY LIPOPROTEIN LPTE"/>
    <property type="match status" value="1"/>
</dbReference>
<dbReference type="GO" id="GO:0001530">
    <property type="term" value="F:lipopolysaccharide binding"/>
    <property type="evidence" value="ECO:0007669"/>
    <property type="project" value="TreeGrafter"/>
</dbReference>
<evidence type="ECO:0000313" key="8">
    <source>
        <dbReference type="EMBL" id="BBU68605.1"/>
    </source>
</evidence>
<keyword evidence="3 6" id="KW-0564">Palmitate</keyword>
<comment type="similarity">
    <text evidence="6">Belongs to the LptE lipoprotein family.</text>
</comment>
<evidence type="ECO:0000256" key="7">
    <source>
        <dbReference type="SAM" id="MobiDB-lite"/>
    </source>
</evidence>
<dbReference type="PANTHER" id="PTHR38098">
    <property type="entry name" value="LPS-ASSEMBLY LIPOPROTEIN LPTE"/>
    <property type="match status" value="1"/>
</dbReference>
<dbReference type="GO" id="GO:0009279">
    <property type="term" value="C:cell outer membrane"/>
    <property type="evidence" value="ECO:0007669"/>
    <property type="project" value="UniProtKB-SubCell"/>
</dbReference>
<reference evidence="9" key="1">
    <citation type="submission" date="2020-01" db="EMBL/GenBank/DDBJ databases">
        <title>Phosphoaccumulans saitamaens gen. nov., sp. nov., a polyphosphate accumulating bacterium isolated from surface river water.</title>
        <authorList>
            <person name="Watanabe K."/>
            <person name="Suda W."/>
        </authorList>
    </citation>
    <scope>NUCLEOTIDE SEQUENCE [LARGE SCALE GENOMIC DNA]</scope>
    <source>
        <strain evidence="9">ICHIAU1</strain>
    </source>
</reference>
<dbReference type="InterPro" id="IPR007485">
    <property type="entry name" value="LPS_assembly_LptE"/>
</dbReference>
<evidence type="ECO:0000256" key="1">
    <source>
        <dbReference type="ARBA" id="ARBA00022729"/>
    </source>
</evidence>
<feature type="region of interest" description="Disordered" evidence="7">
    <location>
        <begin position="185"/>
        <end position="218"/>
    </location>
</feature>
<dbReference type="AlphaFoldDB" id="A0A679HRB8"/>
<keyword evidence="2 6" id="KW-0472">Membrane</keyword>
<evidence type="ECO:0000256" key="6">
    <source>
        <dbReference type="HAMAP-Rule" id="MF_01186"/>
    </source>
</evidence>
<evidence type="ECO:0000256" key="4">
    <source>
        <dbReference type="ARBA" id="ARBA00023237"/>
    </source>
</evidence>
<evidence type="ECO:0000256" key="5">
    <source>
        <dbReference type="ARBA" id="ARBA00023288"/>
    </source>
</evidence>
<evidence type="ECO:0000256" key="2">
    <source>
        <dbReference type="ARBA" id="ARBA00023136"/>
    </source>
</evidence>
<keyword evidence="9" id="KW-1185">Reference proteome</keyword>
<dbReference type="HAMAP" id="MF_01186">
    <property type="entry name" value="LPS_assembly_LptE"/>
    <property type="match status" value="1"/>
</dbReference>